<feature type="domain" description="PAS" evidence="9">
    <location>
        <begin position="12"/>
        <end position="60"/>
    </location>
</feature>
<dbReference type="Pfam" id="PF00158">
    <property type="entry name" value="Sigma54_activat"/>
    <property type="match status" value="1"/>
</dbReference>
<keyword evidence="3" id="KW-0067">ATP-binding</keyword>
<dbReference type="Gene3D" id="1.10.10.60">
    <property type="entry name" value="Homeodomain-like"/>
    <property type="match status" value="1"/>
</dbReference>
<keyword evidence="1" id="KW-0547">Nucleotide-binding</keyword>
<dbReference type="CDD" id="cd00130">
    <property type="entry name" value="PAS"/>
    <property type="match status" value="1"/>
</dbReference>
<dbReference type="InterPro" id="IPR002078">
    <property type="entry name" value="Sigma_54_int"/>
</dbReference>
<dbReference type="InterPro" id="IPR000014">
    <property type="entry name" value="PAS"/>
</dbReference>
<dbReference type="GO" id="GO:0005524">
    <property type="term" value="F:ATP binding"/>
    <property type="evidence" value="ECO:0007669"/>
    <property type="project" value="UniProtKB-KW"/>
</dbReference>
<evidence type="ECO:0000256" key="3">
    <source>
        <dbReference type="ARBA" id="ARBA00022840"/>
    </source>
</evidence>
<evidence type="ECO:0000256" key="7">
    <source>
        <dbReference type="ARBA" id="ARBA00029500"/>
    </source>
</evidence>
<evidence type="ECO:0000313" key="11">
    <source>
        <dbReference type="EMBL" id="KAB2338050.1"/>
    </source>
</evidence>
<dbReference type="PROSITE" id="PS50045">
    <property type="entry name" value="SIGMA54_INTERACT_4"/>
    <property type="match status" value="1"/>
</dbReference>
<feature type="domain" description="PAC" evidence="10">
    <location>
        <begin position="79"/>
        <end position="131"/>
    </location>
</feature>
<dbReference type="Pfam" id="PF25601">
    <property type="entry name" value="AAA_lid_14"/>
    <property type="match status" value="1"/>
</dbReference>
<evidence type="ECO:0000256" key="2">
    <source>
        <dbReference type="ARBA" id="ARBA00022797"/>
    </source>
</evidence>
<dbReference type="RefSeq" id="WP_151532771.1">
    <property type="nucleotide sequence ID" value="NZ_WBOS01000001.1"/>
</dbReference>
<dbReference type="Pfam" id="PF13426">
    <property type="entry name" value="PAS_9"/>
    <property type="match status" value="1"/>
</dbReference>
<dbReference type="InterPro" id="IPR030828">
    <property type="entry name" value="HTH_TyrR"/>
</dbReference>
<dbReference type="CDD" id="cd00009">
    <property type="entry name" value="AAA"/>
    <property type="match status" value="1"/>
</dbReference>
<dbReference type="SUPFAM" id="SSF55785">
    <property type="entry name" value="PYP-like sensor domain (PAS domain)"/>
    <property type="match status" value="1"/>
</dbReference>
<dbReference type="PROSITE" id="PS00688">
    <property type="entry name" value="SIGMA54_INTERACT_3"/>
    <property type="match status" value="1"/>
</dbReference>
<dbReference type="Gene3D" id="3.40.50.300">
    <property type="entry name" value="P-loop containing nucleotide triphosphate hydrolases"/>
    <property type="match status" value="1"/>
</dbReference>
<dbReference type="InterPro" id="IPR009057">
    <property type="entry name" value="Homeodomain-like_sf"/>
</dbReference>
<dbReference type="InterPro" id="IPR058031">
    <property type="entry name" value="AAA_lid_NorR"/>
</dbReference>
<dbReference type="NCBIfam" id="TIGR00229">
    <property type="entry name" value="sensory_box"/>
    <property type="match status" value="1"/>
</dbReference>
<dbReference type="InterPro" id="IPR025943">
    <property type="entry name" value="Sigma_54_int_dom_ATP-bd_2"/>
</dbReference>
<evidence type="ECO:0000256" key="4">
    <source>
        <dbReference type="ARBA" id="ARBA00023015"/>
    </source>
</evidence>
<dbReference type="Pfam" id="PF18024">
    <property type="entry name" value="HTH_50"/>
    <property type="match status" value="1"/>
</dbReference>
<dbReference type="InterPro" id="IPR000700">
    <property type="entry name" value="PAS-assoc_C"/>
</dbReference>
<dbReference type="EMBL" id="WBOS01000001">
    <property type="protein sequence ID" value="KAB2338050.1"/>
    <property type="molecule type" value="Genomic_DNA"/>
</dbReference>
<dbReference type="PROSITE" id="PS50112">
    <property type="entry name" value="PAS"/>
    <property type="match status" value="1"/>
</dbReference>
<feature type="domain" description="Sigma-54 factor interaction" evidence="8">
    <location>
        <begin position="153"/>
        <end position="382"/>
    </location>
</feature>
<gene>
    <name evidence="11" type="ORF">F7731_00250</name>
</gene>
<evidence type="ECO:0000259" key="8">
    <source>
        <dbReference type="PROSITE" id="PS50045"/>
    </source>
</evidence>
<evidence type="ECO:0000259" key="9">
    <source>
        <dbReference type="PROSITE" id="PS50112"/>
    </source>
</evidence>
<dbReference type="InterPro" id="IPR025944">
    <property type="entry name" value="Sigma_54_int_dom_CS"/>
</dbReference>
<organism evidence="11 12">
    <name type="scientific">Cytobacillus depressus</name>
    <dbReference type="NCBI Taxonomy" id="1602942"/>
    <lineage>
        <taxon>Bacteria</taxon>
        <taxon>Bacillati</taxon>
        <taxon>Bacillota</taxon>
        <taxon>Bacilli</taxon>
        <taxon>Bacillales</taxon>
        <taxon>Bacillaceae</taxon>
        <taxon>Cytobacillus</taxon>
    </lineage>
</organism>
<dbReference type="PROSITE" id="PS00675">
    <property type="entry name" value="SIGMA54_INTERACT_1"/>
    <property type="match status" value="1"/>
</dbReference>
<dbReference type="Gene3D" id="3.30.450.20">
    <property type="entry name" value="PAS domain"/>
    <property type="match status" value="1"/>
</dbReference>
<proteinExistence type="predicted"/>
<evidence type="ECO:0000259" key="10">
    <source>
        <dbReference type="PROSITE" id="PS50113"/>
    </source>
</evidence>
<dbReference type="Gene3D" id="1.10.8.60">
    <property type="match status" value="1"/>
</dbReference>
<dbReference type="OrthoDB" id="9771372at2"/>
<dbReference type="PROSITE" id="PS50113">
    <property type="entry name" value="PAC"/>
    <property type="match status" value="1"/>
</dbReference>
<dbReference type="InterPro" id="IPR003593">
    <property type="entry name" value="AAA+_ATPase"/>
</dbReference>
<keyword evidence="6" id="KW-0804">Transcription</keyword>
<keyword evidence="5" id="KW-0238">DNA-binding</keyword>
<name>A0A6L3V8W8_9BACI</name>
<evidence type="ECO:0000313" key="12">
    <source>
        <dbReference type="Proteomes" id="UP000481030"/>
    </source>
</evidence>
<dbReference type="GO" id="GO:0003677">
    <property type="term" value="F:DNA binding"/>
    <property type="evidence" value="ECO:0007669"/>
    <property type="project" value="UniProtKB-KW"/>
</dbReference>
<dbReference type="PANTHER" id="PTHR32071">
    <property type="entry name" value="TRANSCRIPTIONAL REGULATORY PROTEIN"/>
    <property type="match status" value="1"/>
</dbReference>
<sequence length="464" mass="52847">MTNRQLENYRQAFEELNSILEMNFEAITIANSEGIFTKISKSFEEKFGITQSDIIGQSAFKLEKEGFFDRSVTCEVLKKKKKVTIIQKAAANKILLVTGIPIFNKNKEIQKIINISKDITETKKLESDLNNLQIEHEWLKQELFKRTNDKDRITYESVAMNNIVTLIDHVAKMDATVLLLGETGVGKGFITKLVHEKSGRRDGPFITINCGAIPENLLESELFGYEKGSFTGASKEGKKGLFEMAENGTIFLDEIGDMPLSLQVKLLHVLDERKVRRIGGFKSIDVNARVIAATNKNLKELVKKGDFREDLFYRLNVVPITIPSLRERKEDLPSLINMFLSKTNNKYGVKKTISEEAMRSLYDYEYPGNIRELQNLIERLVITTIGDKIEAAKVFDIIEPIQQKNMQDIIPLKEAVEQLEKKLLLSAFKKYKTTRKVAEALQIDQSTVVKKANKFQLKTNIAKI</sequence>
<accession>A0A6L3V8W8</accession>
<dbReference type="SMART" id="SM00382">
    <property type="entry name" value="AAA"/>
    <property type="match status" value="1"/>
</dbReference>
<comment type="caution">
    <text evidence="11">The sequence shown here is derived from an EMBL/GenBank/DDBJ whole genome shotgun (WGS) entry which is preliminary data.</text>
</comment>
<dbReference type="PANTHER" id="PTHR32071:SF57">
    <property type="entry name" value="C4-DICARBOXYLATE TRANSPORT TRANSCRIPTIONAL REGULATORY PROTEIN DCTD"/>
    <property type="match status" value="1"/>
</dbReference>
<dbReference type="PROSITE" id="PS00676">
    <property type="entry name" value="SIGMA54_INTERACT_2"/>
    <property type="match status" value="1"/>
</dbReference>
<reference evidence="11 12" key="1">
    <citation type="journal article" date="2016" name="Antonie Van Leeuwenhoek">
        <title>Bacillus depressus sp. nov., isolated from soil of a sunflower field.</title>
        <authorList>
            <person name="Wei X."/>
            <person name="Xin D."/>
            <person name="Xin Y."/>
            <person name="Zhang H."/>
            <person name="Wang T."/>
            <person name="Zhang J."/>
        </authorList>
    </citation>
    <scope>NUCLEOTIDE SEQUENCE [LARGE SCALE GENOMIC DNA]</scope>
    <source>
        <strain evidence="11 12">BZ1</strain>
    </source>
</reference>
<dbReference type="InterPro" id="IPR027417">
    <property type="entry name" value="P-loop_NTPase"/>
</dbReference>
<dbReference type="InterPro" id="IPR035965">
    <property type="entry name" value="PAS-like_dom_sf"/>
</dbReference>
<dbReference type="AlphaFoldDB" id="A0A6L3V8W8"/>
<protein>
    <recommendedName>
        <fullName evidence="7">HTH-type transcriptional regulatory protein TyrR</fullName>
    </recommendedName>
</protein>
<dbReference type="SUPFAM" id="SSF52540">
    <property type="entry name" value="P-loop containing nucleoside triphosphate hydrolases"/>
    <property type="match status" value="1"/>
</dbReference>
<dbReference type="GO" id="GO:0006355">
    <property type="term" value="P:regulation of DNA-templated transcription"/>
    <property type="evidence" value="ECO:0007669"/>
    <property type="project" value="InterPro"/>
</dbReference>
<keyword evidence="2" id="KW-0058">Aromatic hydrocarbons catabolism</keyword>
<keyword evidence="4" id="KW-0805">Transcription regulation</keyword>
<dbReference type="SUPFAM" id="SSF46689">
    <property type="entry name" value="Homeodomain-like"/>
    <property type="match status" value="1"/>
</dbReference>
<keyword evidence="12" id="KW-1185">Reference proteome</keyword>
<evidence type="ECO:0000256" key="5">
    <source>
        <dbReference type="ARBA" id="ARBA00023125"/>
    </source>
</evidence>
<dbReference type="Proteomes" id="UP000481030">
    <property type="component" value="Unassembled WGS sequence"/>
</dbReference>
<evidence type="ECO:0000256" key="1">
    <source>
        <dbReference type="ARBA" id="ARBA00022741"/>
    </source>
</evidence>
<dbReference type="InterPro" id="IPR025662">
    <property type="entry name" value="Sigma_54_int_dom_ATP-bd_1"/>
</dbReference>
<evidence type="ECO:0000256" key="6">
    <source>
        <dbReference type="ARBA" id="ARBA00023163"/>
    </source>
</evidence>
<dbReference type="FunFam" id="3.40.50.300:FF:000006">
    <property type="entry name" value="DNA-binding transcriptional regulator NtrC"/>
    <property type="match status" value="1"/>
</dbReference>